<keyword evidence="6" id="KW-1133">Transmembrane helix</keyword>
<dbReference type="InterPro" id="IPR005467">
    <property type="entry name" value="His_kinase_dom"/>
</dbReference>
<gene>
    <name evidence="8" type="ORF">EMA8858_04035</name>
</gene>
<keyword evidence="3" id="KW-0808">Transferase</keyword>
<organism evidence="8 9">
    <name type="scientific">Emticicia aquatica</name>
    <dbReference type="NCBI Taxonomy" id="1681835"/>
    <lineage>
        <taxon>Bacteria</taxon>
        <taxon>Pseudomonadati</taxon>
        <taxon>Bacteroidota</taxon>
        <taxon>Cytophagia</taxon>
        <taxon>Cytophagales</taxon>
        <taxon>Leadbetterellaceae</taxon>
        <taxon>Emticicia</taxon>
    </lineage>
</organism>
<dbReference type="SUPFAM" id="SSF55874">
    <property type="entry name" value="ATPase domain of HSP90 chaperone/DNA topoisomerase II/histidine kinase"/>
    <property type="match status" value="1"/>
</dbReference>
<name>A0ABN8EXR9_9BACT</name>
<keyword evidence="9" id="KW-1185">Reference proteome</keyword>
<dbReference type="InterPro" id="IPR036322">
    <property type="entry name" value="WD40_repeat_dom_sf"/>
</dbReference>
<protein>
    <recommendedName>
        <fullName evidence="2">histidine kinase</fullName>
        <ecNumber evidence="2">2.7.13.3</ecNumber>
    </recommendedName>
</protein>
<proteinExistence type="predicted"/>
<comment type="caution">
    <text evidence="8">The sequence shown here is derived from an EMBL/GenBank/DDBJ whole genome shotgun (WGS) entry which is preliminary data.</text>
</comment>
<dbReference type="Gene3D" id="2.60.40.10">
    <property type="entry name" value="Immunoglobulins"/>
    <property type="match status" value="1"/>
</dbReference>
<accession>A0ABN8EXR9</accession>
<reference evidence="8" key="1">
    <citation type="submission" date="2021-12" db="EMBL/GenBank/DDBJ databases">
        <authorList>
            <person name="Rodrigo-Torres L."/>
            <person name="Arahal R. D."/>
            <person name="Lucena T."/>
        </authorList>
    </citation>
    <scope>NUCLEOTIDE SEQUENCE</scope>
    <source>
        <strain evidence="8">CECT 8858</strain>
    </source>
</reference>
<dbReference type="SUPFAM" id="SSF50978">
    <property type="entry name" value="WD40 repeat-like"/>
    <property type="match status" value="1"/>
</dbReference>
<feature type="domain" description="Histidine kinase" evidence="7">
    <location>
        <begin position="787"/>
        <end position="976"/>
    </location>
</feature>
<comment type="catalytic activity">
    <reaction evidence="1">
        <text>ATP + protein L-histidine = ADP + protein N-phospho-L-histidine.</text>
        <dbReference type="EC" id="2.7.13.3"/>
    </reaction>
</comment>
<evidence type="ECO:0000256" key="6">
    <source>
        <dbReference type="SAM" id="Phobius"/>
    </source>
</evidence>
<evidence type="ECO:0000256" key="4">
    <source>
        <dbReference type="ARBA" id="ARBA00022777"/>
    </source>
</evidence>
<dbReference type="PROSITE" id="PS50109">
    <property type="entry name" value="HIS_KIN"/>
    <property type="match status" value="1"/>
</dbReference>
<dbReference type="Gene3D" id="2.130.10.10">
    <property type="entry name" value="YVTN repeat-like/Quinoprotein amine dehydrogenase"/>
    <property type="match status" value="3"/>
</dbReference>
<dbReference type="Pfam" id="PF02518">
    <property type="entry name" value="HATPase_c"/>
    <property type="match status" value="1"/>
</dbReference>
<evidence type="ECO:0000256" key="2">
    <source>
        <dbReference type="ARBA" id="ARBA00012438"/>
    </source>
</evidence>
<dbReference type="InterPro" id="IPR050482">
    <property type="entry name" value="Sensor_HK_TwoCompSys"/>
</dbReference>
<dbReference type="InterPro" id="IPR036890">
    <property type="entry name" value="HATPase_C_sf"/>
</dbReference>
<dbReference type="EMBL" id="CAKLPY010000007">
    <property type="protein sequence ID" value="CAH0997900.1"/>
    <property type="molecule type" value="Genomic_DNA"/>
</dbReference>
<sequence length="976" mass="113430">MEYKDYKMNKSSLNYFFTLILLVFFCDIYAQNLVFEKISTKNGLSSNNVLSISKDSQGYLWLATNLGISRYDGYQFQQFGSLSTPKGLTISKKGKLWFSNEKGLWSLNTKSLLLELKIANQLTDDNPDNDHYNEIFVDEKERVWSTDFHHIKCYDAKQNRLTYFQILKKNQQNPSIAKFSVDHEGKLWSVSPMGLCQFDEQKKRWIRFLKDKSFNSLTFNKANSTFWIGNREGELGEFDIKKKIFQVKYKIDEPIEQIQFSRTNDLICISRNHLFRLNVIKNQIEEIDRFIEEGIIFNKIFADSDKNELWVGTNEGLFKQENENQLIKQVQISKEVLDYPAIIRCFESVNEGNYLLGMSSGDILQWNKSTNDFVKIIQLFGCDIKAIKTVNKRLYVASNKGLFEIKKGEKLKKLVSQEVNSIELDEYNRLWILSPNEPIKVLDLSKNTFIELWKKLPYPTFFKENLFHRLCYTQDQKMWIAGWIPSGFGIAYFDLKTNEFKELSSINEHKKFIGDYYLDVSVSPKHELLFSGYGGYNRLNTNGLITEEVHAEDLKPIFADGQCFAIEEDLNENTWIGTAEGLVRITKDKRISRFTQFDGLLNNDIRNGFLMLTNELLIGHKNGFSIFNLKNANLEQYKNQLKLSQIAILGSEKKVNLDQSLVFTRKQNNLSFAFSPLNFENQAKNKYRYRMTGINEKWIENGVNPTVTFSNLEQGNYVLEVQYAEVAGNWNTNTRILKFEILPAWYETIWFKIVLILMIIGVVYALYWYRISEFKKLQLMRNRISSDLHDEIGASLSSIGILGDLIKKKLTENHSGYSFAEMITDEAKQAGTAIDYIIWNVNPQFDSLESLFTRINSEAAELIEAKEIQYEFEAYSLGNRSMSMDKKRNIYLICKELINNALKHSECSKIVLYCQVNFNYLEINFSDNGKGFNVDLETNRNGLKNIQSRTKELKGTCKINSAEGQGTKYEIRIPLR</sequence>
<dbReference type="CDD" id="cd16917">
    <property type="entry name" value="HATPase_UhpB-NarQ-NarX-like"/>
    <property type="match status" value="1"/>
</dbReference>
<dbReference type="PANTHER" id="PTHR24421">
    <property type="entry name" value="NITRATE/NITRITE SENSOR PROTEIN NARX-RELATED"/>
    <property type="match status" value="1"/>
</dbReference>
<dbReference type="Gene3D" id="3.30.565.10">
    <property type="entry name" value="Histidine kinase-like ATPase, C-terminal domain"/>
    <property type="match status" value="1"/>
</dbReference>
<keyword evidence="6" id="KW-0472">Membrane</keyword>
<dbReference type="EC" id="2.7.13.3" evidence="2"/>
<evidence type="ECO:0000256" key="3">
    <source>
        <dbReference type="ARBA" id="ARBA00022679"/>
    </source>
</evidence>
<evidence type="ECO:0000259" key="7">
    <source>
        <dbReference type="PROSITE" id="PS50109"/>
    </source>
</evidence>
<evidence type="ECO:0000313" key="9">
    <source>
        <dbReference type="Proteomes" id="UP000837932"/>
    </source>
</evidence>
<dbReference type="Pfam" id="PF07495">
    <property type="entry name" value="Y_Y_Y"/>
    <property type="match status" value="1"/>
</dbReference>
<keyword evidence="4" id="KW-0418">Kinase</keyword>
<dbReference type="Pfam" id="PF07494">
    <property type="entry name" value="Reg_prop"/>
    <property type="match status" value="1"/>
</dbReference>
<feature type="transmembrane region" description="Helical" evidence="6">
    <location>
        <begin position="749"/>
        <end position="769"/>
    </location>
</feature>
<dbReference type="InterPro" id="IPR011123">
    <property type="entry name" value="Y_Y_Y"/>
</dbReference>
<evidence type="ECO:0000256" key="5">
    <source>
        <dbReference type="ARBA" id="ARBA00023012"/>
    </source>
</evidence>
<dbReference type="InterPro" id="IPR003594">
    <property type="entry name" value="HATPase_dom"/>
</dbReference>
<keyword evidence="5" id="KW-0902">Two-component regulatory system</keyword>
<evidence type="ECO:0000256" key="1">
    <source>
        <dbReference type="ARBA" id="ARBA00000085"/>
    </source>
</evidence>
<dbReference type="InterPro" id="IPR015943">
    <property type="entry name" value="WD40/YVTN_repeat-like_dom_sf"/>
</dbReference>
<dbReference type="PANTHER" id="PTHR24421:SF10">
    <property type="entry name" value="NITRATE_NITRITE SENSOR PROTEIN NARQ"/>
    <property type="match status" value="1"/>
</dbReference>
<dbReference type="InterPro" id="IPR013783">
    <property type="entry name" value="Ig-like_fold"/>
</dbReference>
<dbReference type="InterPro" id="IPR011110">
    <property type="entry name" value="Reg_prop"/>
</dbReference>
<evidence type="ECO:0000313" key="8">
    <source>
        <dbReference type="EMBL" id="CAH0997900.1"/>
    </source>
</evidence>
<dbReference type="SUPFAM" id="SSF63829">
    <property type="entry name" value="Calcium-dependent phosphotriesterase"/>
    <property type="match status" value="1"/>
</dbReference>
<keyword evidence="6" id="KW-0812">Transmembrane</keyword>
<dbReference type="Proteomes" id="UP000837932">
    <property type="component" value="Unassembled WGS sequence"/>
</dbReference>